<evidence type="ECO:0000256" key="3">
    <source>
        <dbReference type="ARBA" id="ARBA00023098"/>
    </source>
</evidence>
<comment type="caution">
    <text evidence="4">Lacks conserved residue(s) required for the propagation of feature annotation.</text>
</comment>
<feature type="short sequence motif" description="GXSXG" evidence="4">
    <location>
        <begin position="49"/>
        <end position="53"/>
    </location>
</feature>
<dbReference type="SUPFAM" id="SSF52151">
    <property type="entry name" value="FabD/lysophospholipase-like"/>
    <property type="match status" value="1"/>
</dbReference>
<reference evidence="6" key="1">
    <citation type="submission" date="2019-03" db="EMBL/GenBank/DDBJ databases">
        <title>Lake Tanganyika Metagenome-Assembled Genomes (MAGs).</title>
        <authorList>
            <person name="Tran P."/>
        </authorList>
    </citation>
    <scope>NUCLEOTIDE SEQUENCE</scope>
    <source>
        <strain evidence="6">M_DeepCast_400m_m2_100</strain>
    </source>
</reference>
<evidence type="ECO:0000256" key="2">
    <source>
        <dbReference type="ARBA" id="ARBA00022963"/>
    </source>
</evidence>
<keyword evidence="3 4" id="KW-0443">Lipid metabolism</keyword>
<dbReference type="GO" id="GO:0016042">
    <property type="term" value="P:lipid catabolic process"/>
    <property type="evidence" value="ECO:0007669"/>
    <property type="project" value="UniProtKB-UniRule"/>
</dbReference>
<dbReference type="GO" id="GO:0016787">
    <property type="term" value="F:hydrolase activity"/>
    <property type="evidence" value="ECO:0007669"/>
    <property type="project" value="UniProtKB-UniRule"/>
</dbReference>
<dbReference type="Pfam" id="PF01734">
    <property type="entry name" value="Patatin"/>
    <property type="match status" value="1"/>
</dbReference>
<dbReference type="Gene3D" id="3.40.1090.10">
    <property type="entry name" value="Cytosolic phospholipase A2 catalytic domain"/>
    <property type="match status" value="2"/>
</dbReference>
<feature type="active site" description="Nucleophile" evidence="4">
    <location>
        <position position="51"/>
    </location>
</feature>
<proteinExistence type="predicted"/>
<evidence type="ECO:0000313" key="6">
    <source>
        <dbReference type="EMBL" id="MBM3316271.1"/>
    </source>
</evidence>
<organism evidence="6 7">
    <name type="scientific">Eiseniibacteriota bacterium</name>
    <dbReference type="NCBI Taxonomy" id="2212470"/>
    <lineage>
        <taxon>Bacteria</taxon>
        <taxon>Candidatus Eiseniibacteriota</taxon>
    </lineage>
</organism>
<dbReference type="EMBL" id="VGIY01000003">
    <property type="protein sequence ID" value="MBM3316271.1"/>
    <property type="molecule type" value="Genomic_DNA"/>
</dbReference>
<evidence type="ECO:0000256" key="4">
    <source>
        <dbReference type="PROSITE-ProRule" id="PRU01161"/>
    </source>
</evidence>
<keyword evidence="1 4" id="KW-0378">Hydrolase</keyword>
<name>A0A937X9C1_UNCEI</name>
<protein>
    <submittedName>
        <fullName evidence="6">Patatin-like phospholipase family protein</fullName>
    </submittedName>
</protein>
<evidence type="ECO:0000259" key="5">
    <source>
        <dbReference type="PROSITE" id="PS51635"/>
    </source>
</evidence>
<gene>
    <name evidence="6" type="ORF">FJY75_00320</name>
</gene>
<feature type="domain" description="PNPLA" evidence="5">
    <location>
        <begin position="18"/>
        <end position="176"/>
    </location>
</feature>
<evidence type="ECO:0000313" key="7">
    <source>
        <dbReference type="Proteomes" id="UP000748308"/>
    </source>
</evidence>
<dbReference type="PROSITE" id="PS51635">
    <property type="entry name" value="PNPLA"/>
    <property type="match status" value="1"/>
</dbReference>
<feature type="active site" description="Proton acceptor" evidence="4">
    <location>
        <position position="163"/>
    </location>
</feature>
<dbReference type="InterPro" id="IPR002641">
    <property type="entry name" value="PNPLA_dom"/>
</dbReference>
<dbReference type="PANTHER" id="PTHR14226">
    <property type="entry name" value="NEUROPATHY TARGET ESTERASE/SWISS CHEESE D.MELANOGASTER"/>
    <property type="match status" value="1"/>
</dbReference>
<evidence type="ECO:0000256" key="1">
    <source>
        <dbReference type="ARBA" id="ARBA00022801"/>
    </source>
</evidence>
<dbReference type="InterPro" id="IPR050301">
    <property type="entry name" value="NTE"/>
</dbReference>
<accession>A0A937X9C1</accession>
<dbReference type="AlphaFoldDB" id="A0A937X9C1"/>
<sequence length="273" mass="28546">MTSVPDAGDPGSPPGIAVALSGGGARTIAHIGVLRVLASEGIPVGRIAGTSGGGLIAVLFAAGYPLLDLERDALSIEWRRLAELRPHPLGLLATEKLGEFVARRIGELRFEALRIPCAVVAADLTAGGRRVFDRGPVVPAVRATCAVPEFYRPVELDGHILVDGGVVEPLPVETVLGLDPQARLPCLAVNVLPRVVDQGAPRHPLQLLGRITGIVQQELARRAAAAADWSVEPELSGFTFFGLDNAEGLLAAGAAAVRAQLPRLRERLRAAPA</sequence>
<feature type="short sequence motif" description="DGA/G" evidence="4">
    <location>
        <begin position="163"/>
        <end position="165"/>
    </location>
</feature>
<dbReference type="Proteomes" id="UP000748308">
    <property type="component" value="Unassembled WGS sequence"/>
</dbReference>
<comment type="caution">
    <text evidence="6">The sequence shown here is derived from an EMBL/GenBank/DDBJ whole genome shotgun (WGS) entry which is preliminary data.</text>
</comment>
<keyword evidence="2 4" id="KW-0442">Lipid degradation</keyword>
<dbReference type="InterPro" id="IPR016035">
    <property type="entry name" value="Acyl_Trfase/lysoPLipase"/>
</dbReference>
<dbReference type="PANTHER" id="PTHR14226:SF29">
    <property type="entry name" value="NEUROPATHY TARGET ESTERASE SWS"/>
    <property type="match status" value="1"/>
</dbReference>